<dbReference type="PROSITE" id="PS51375">
    <property type="entry name" value="PPR"/>
    <property type="match status" value="4"/>
</dbReference>
<dbReference type="EMBL" id="JABTTQ020001574">
    <property type="protein sequence ID" value="KAK6130497.1"/>
    <property type="molecule type" value="Genomic_DNA"/>
</dbReference>
<name>A0ABR0V8X5_REHGL</name>
<dbReference type="PANTHER" id="PTHR47926:SF540">
    <property type="entry name" value="PENTATRICOPEPTIDE REPEAT-CONTAINING PROTEIN"/>
    <property type="match status" value="1"/>
</dbReference>
<dbReference type="SMART" id="SM00717">
    <property type="entry name" value="SANT"/>
    <property type="match status" value="2"/>
</dbReference>
<dbReference type="PROSITE" id="PS50090">
    <property type="entry name" value="MYB_LIKE"/>
    <property type="match status" value="2"/>
</dbReference>
<dbReference type="InterPro" id="IPR017930">
    <property type="entry name" value="Myb_dom"/>
</dbReference>
<evidence type="ECO:0000256" key="2">
    <source>
        <dbReference type="ARBA" id="ARBA00022737"/>
    </source>
</evidence>
<dbReference type="InterPro" id="IPR001005">
    <property type="entry name" value="SANT/Myb"/>
</dbReference>
<evidence type="ECO:0000259" key="7">
    <source>
        <dbReference type="PROSITE" id="PS51294"/>
    </source>
</evidence>
<proteinExistence type="predicted"/>
<evidence type="ECO:0000313" key="8">
    <source>
        <dbReference type="EMBL" id="KAK6130497.1"/>
    </source>
</evidence>
<dbReference type="NCBIfam" id="TIGR00756">
    <property type="entry name" value="PPR"/>
    <property type="match status" value="3"/>
</dbReference>
<dbReference type="PROSITE" id="PS51294">
    <property type="entry name" value="HTH_MYB"/>
    <property type="match status" value="2"/>
</dbReference>
<dbReference type="Pfam" id="PF00249">
    <property type="entry name" value="Myb_DNA-binding"/>
    <property type="match status" value="2"/>
</dbReference>
<gene>
    <name evidence="8" type="ORF">DH2020_035755</name>
</gene>
<keyword evidence="5" id="KW-0472">Membrane</keyword>
<reference evidence="8 9" key="1">
    <citation type="journal article" date="2021" name="Comput. Struct. Biotechnol. J.">
        <title>De novo genome assembly of the potent medicinal plant Rehmannia glutinosa using nanopore technology.</title>
        <authorList>
            <person name="Ma L."/>
            <person name="Dong C."/>
            <person name="Song C."/>
            <person name="Wang X."/>
            <person name="Zheng X."/>
            <person name="Niu Y."/>
            <person name="Chen S."/>
            <person name="Feng W."/>
        </authorList>
    </citation>
    <scope>NUCLEOTIDE SEQUENCE [LARGE SCALE GENOMIC DNA]</scope>
    <source>
        <strain evidence="8">DH-2019</strain>
    </source>
</reference>
<evidence type="ECO:0000256" key="1">
    <source>
        <dbReference type="ARBA" id="ARBA00004123"/>
    </source>
</evidence>
<evidence type="ECO:0000256" key="4">
    <source>
        <dbReference type="PROSITE-ProRule" id="PRU00708"/>
    </source>
</evidence>
<evidence type="ECO:0000259" key="6">
    <source>
        <dbReference type="PROSITE" id="PS50090"/>
    </source>
</evidence>
<feature type="domain" description="HTH myb-type" evidence="7">
    <location>
        <begin position="59"/>
        <end position="109"/>
    </location>
</feature>
<evidence type="ECO:0000256" key="5">
    <source>
        <dbReference type="SAM" id="Phobius"/>
    </source>
</evidence>
<dbReference type="Pfam" id="PF01535">
    <property type="entry name" value="PPR"/>
    <property type="match status" value="3"/>
</dbReference>
<dbReference type="Pfam" id="PF13041">
    <property type="entry name" value="PPR_2"/>
    <property type="match status" value="1"/>
</dbReference>
<keyword evidence="2" id="KW-0677">Repeat</keyword>
<dbReference type="InterPro" id="IPR011990">
    <property type="entry name" value="TPR-like_helical_dom_sf"/>
</dbReference>
<dbReference type="PANTHER" id="PTHR47926">
    <property type="entry name" value="PENTATRICOPEPTIDE REPEAT-CONTAINING PROTEIN"/>
    <property type="match status" value="1"/>
</dbReference>
<evidence type="ECO:0000313" key="9">
    <source>
        <dbReference type="Proteomes" id="UP001318860"/>
    </source>
</evidence>
<evidence type="ECO:0008006" key="10">
    <source>
        <dbReference type="Google" id="ProtNLM"/>
    </source>
</evidence>
<protein>
    <recommendedName>
        <fullName evidence="10">R2R3-MYB protein</fullName>
    </recommendedName>
</protein>
<feature type="domain" description="HTH myb-type" evidence="7">
    <location>
        <begin position="6"/>
        <end position="58"/>
    </location>
</feature>
<dbReference type="InterPro" id="IPR002885">
    <property type="entry name" value="PPR_rpt"/>
</dbReference>
<keyword evidence="5" id="KW-0812">Transmembrane</keyword>
<feature type="repeat" description="PPR" evidence="4">
    <location>
        <begin position="334"/>
        <end position="368"/>
    </location>
</feature>
<comment type="caution">
    <text evidence="8">The sequence shown here is derived from an EMBL/GenBank/DDBJ whole genome shotgun (WGS) entry which is preliminary data.</text>
</comment>
<keyword evidence="9" id="KW-1185">Reference proteome</keyword>
<feature type="domain" description="Myb-like" evidence="6">
    <location>
        <begin position="2"/>
        <end position="54"/>
    </location>
</feature>
<feature type="repeat" description="PPR" evidence="4">
    <location>
        <begin position="662"/>
        <end position="696"/>
    </location>
</feature>
<organism evidence="8 9">
    <name type="scientific">Rehmannia glutinosa</name>
    <name type="common">Chinese foxglove</name>
    <dbReference type="NCBI Taxonomy" id="99300"/>
    <lineage>
        <taxon>Eukaryota</taxon>
        <taxon>Viridiplantae</taxon>
        <taxon>Streptophyta</taxon>
        <taxon>Embryophyta</taxon>
        <taxon>Tracheophyta</taxon>
        <taxon>Spermatophyta</taxon>
        <taxon>Magnoliopsida</taxon>
        <taxon>eudicotyledons</taxon>
        <taxon>Gunneridae</taxon>
        <taxon>Pentapetalae</taxon>
        <taxon>asterids</taxon>
        <taxon>lamiids</taxon>
        <taxon>Lamiales</taxon>
        <taxon>Orobanchaceae</taxon>
        <taxon>Rehmannieae</taxon>
        <taxon>Rehmannia</taxon>
    </lineage>
</organism>
<keyword evidence="3" id="KW-0539">Nucleus</keyword>
<accession>A0ABR0V8X5</accession>
<feature type="transmembrane region" description="Helical" evidence="5">
    <location>
        <begin position="765"/>
        <end position="784"/>
    </location>
</feature>
<dbReference type="Gene3D" id="1.10.10.60">
    <property type="entry name" value="Homeodomain-like"/>
    <property type="match status" value="2"/>
</dbReference>
<dbReference type="InterPro" id="IPR046960">
    <property type="entry name" value="PPR_At4g14850-like_plant"/>
</dbReference>
<feature type="domain" description="Myb-like" evidence="6">
    <location>
        <begin position="55"/>
        <end position="105"/>
    </location>
</feature>
<dbReference type="InterPro" id="IPR009057">
    <property type="entry name" value="Homeodomain-like_sf"/>
</dbReference>
<dbReference type="SUPFAM" id="SSF46689">
    <property type="entry name" value="Homeodomain-like"/>
    <property type="match status" value="1"/>
</dbReference>
<evidence type="ECO:0000256" key="3">
    <source>
        <dbReference type="ARBA" id="ARBA00023242"/>
    </source>
</evidence>
<dbReference type="Gene3D" id="1.25.40.10">
    <property type="entry name" value="Tetratricopeptide repeat domain"/>
    <property type="match status" value="5"/>
</dbReference>
<keyword evidence="5" id="KW-1133">Transmembrane helix</keyword>
<sequence>MEEGWRKGPWTSEEDRLLVEHVKLHGEGKWNNVSRLAGLKRNGKSCRLRWVNYLRPDLKRGQITPHEESIILELHARWGNRWSTIARSLPGRTDNEIKNYWRTHFKKKGNISSQNPEKSRARFLKKQQFQQQQQRHQTDMKRMVSLLDESDNKLPSFTQLRQEMGMEVCQRPQMMLSYGMDCGTWMISMGVSQTELIASKNLLLAEVVQKIYRERHLLFPDSRFSYITSNTLAPILMITLSKISAVRNHFRATQKASLFHAFAAEADPLISLLRLLELSIETHSLKLNLQAHARAQRLGLTQHSLIAQKLIFSCCQFKRPIDAQLVFDSLSVKNAHICNTLLSGYGRSQLFIESWELFREMSNGSVLPLADDFTFSIMFKIVGDFGEVFHGRMVQGRSVKNGLVSDTVVGNSLMSMYDRCGCFDDCLKVFDEMPLRNVSSWNALISGYVKVNVENGNNSFYKYRLWDLVKGMQNDGLKFDAFTVSTLLPLCGGDAGVDNCIDKCGHGRELHSYIFKNGLDLNSSLDSDVHLGCCLIDMYSKNGKVDVGRKIFDRLKRKNVFTWTAMINGYVHCGEFDEALFLFREMQRRDGVGPNKVSLVAILPACSSFAGLLGGKQIHGFAVRRELNHELSLCNALIDTYSKCGSLNYATQVFEHECIHKDAISWSSIVSGYGLHGQGQRAVNVFDKMLQSGIKPDTSVIVGVLSACCKSGLINDGMRIYDTIVSNYEIKPTVEMCSCMVDMFGRLGELNRAHDFIKSMPFEPVLAFGVLFCVLLQCMGILKCKMWLISPSLR</sequence>
<comment type="subcellular location">
    <subcellularLocation>
        <location evidence="1">Nucleus</location>
    </subcellularLocation>
</comment>
<feature type="repeat" description="PPR" evidence="4">
    <location>
        <begin position="406"/>
        <end position="440"/>
    </location>
</feature>
<dbReference type="Proteomes" id="UP001318860">
    <property type="component" value="Unassembled WGS sequence"/>
</dbReference>
<feature type="repeat" description="PPR" evidence="4">
    <location>
        <begin position="559"/>
        <end position="589"/>
    </location>
</feature>
<dbReference type="CDD" id="cd00167">
    <property type="entry name" value="SANT"/>
    <property type="match status" value="2"/>
</dbReference>